<keyword evidence="3" id="KW-0378">Hydrolase</keyword>
<dbReference type="SUPFAM" id="SSF53474">
    <property type="entry name" value="alpha/beta-Hydrolases"/>
    <property type="match status" value="1"/>
</dbReference>
<protein>
    <submittedName>
        <fullName evidence="3">Alpha/beta hydrolase family</fullName>
        <ecNumber evidence="3">3.1.1.3</ecNumber>
    </submittedName>
</protein>
<dbReference type="Gene3D" id="3.40.50.1820">
    <property type="entry name" value="alpha/beta hydrolase"/>
    <property type="match status" value="1"/>
</dbReference>
<evidence type="ECO:0000313" key="4">
    <source>
        <dbReference type="Proteomes" id="UP000035368"/>
    </source>
</evidence>
<evidence type="ECO:0000259" key="2">
    <source>
        <dbReference type="Pfam" id="PF00561"/>
    </source>
</evidence>
<dbReference type="AlphaFoldDB" id="A0A0G3GXE7"/>
<feature type="domain" description="AB hydrolase-1" evidence="2">
    <location>
        <begin position="74"/>
        <end position="190"/>
    </location>
</feature>
<proteinExistence type="predicted"/>
<reference evidence="3 4" key="1">
    <citation type="submission" date="2015-05" db="EMBL/GenBank/DDBJ databases">
        <title>Complete genome sequence of Corynebacterium epidermidicanis DSM 45586, isolated from the skin of a dog suffering from pruritus.</title>
        <authorList>
            <person name="Ruckert C."/>
            <person name="Albersmeier A."/>
            <person name="Winkler A."/>
            <person name="Tauch A."/>
        </authorList>
    </citation>
    <scope>NUCLEOTIDE SEQUENCE [LARGE SCALE GENOMIC DNA]</scope>
    <source>
        <strain evidence="3 4">DSM 45586</strain>
    </source>
</reference>
<evidence type="ECO:0000256" key="1">
    <source>
        <dbReference type="SAM" id="SignalP"/>
    </source>
</evidence>
<dbReference type="KEGG" id="cei:CEPID_11775"/>
<dbReference type="OrthoDB" id="8871309at2"/>
<dbReference type="PATRIC" id="fig|1050174.4.peg.2377"/>
<dbReference type="STRING" id="1050174.CEPID_11775"/>
<dbReference type="GO" id="GO:0004806">
    <property type="term" value="F:triacylglycerol lipase activity"/>
    <property type="evidence" value="ECO:0007669"/>
    <property type="project" value="UniProtKB-EC"/>
</dbReference>
<dbReference type="EMBL" id="CP011541">
    <property type="protein sequence ID" value="AKK04183.1"/>
    <property type="molecule type" value="Genomic_DNA"/>
</dbReference>
<dbReference type="RefSeq" id="WP_052843563.1">
    <property type="nucleotide sequence ID" value="NZ_CP011541.1"/>
</dbReference>
<keyword evidence="1" id="KW-0732">Signal</keyword>
<gene>
    <name evidence="3" type="ORF">CEPID_11775</name>
</gene>
<keyword evidence="4" id="KW-1185">Reference proteome</keyword>
<accession>A0A0G3GXE7</accession>
<dbReference type="Proteomes" id="UP000035368">
    <property type="component" value="Chromosome"/>
</dbReference>
<sequence>MKRLVVVLLAVLLALPGVAHADPILNGDEGFPNNGIGPSQRNIYEAAAYEITHPGIAPEGTNDFSCRPADGQRPVILIPGTTGSAYDSWAWMAPLLKRDGLCLFTFNTNPIYGVEQMGFAGDIRSSAATLSAVVDAVLGATGASQVDLVGWSQGGGPLPTYYITQLGGAPKVHTVVGVVPSHKGTQAVLFYDLARLFPAIRADYDRIAERFNMQAFAQQLAGSEFNESLYTGTVAQPGIRYMNIATQFDTVVLPYTNARIDEPGVDNRLIQDTCPGRFVTHASATYDKVVLDLVREGLGVAAPGTAAGQCWQPVPLS</sequence>
<feature type="chain" id="PRO_5005184519" evidence="1">
    <location>
        <begin position="22"/>
        <end position="317"/>
    </location>
</feature>
<name>A0A0G3GXE7_9CORY</name>
<feature type="signal peptide" evidence="1">
    <location>
        <begin position="1"/>
        <end position="21"/>
    </location>
</feature>
<dbReference type="EC" id="3.1.1.3" evidence="3"/>
<dbReference type="InterPro" id="IPR029058">
    <property type="entry name" value="AB_hydrolase_fold"/>
</dbReference>
<dbReference type="InterPro" id="IPR000073">
    <property type="entry name" value="AB_hydrolase_1"/>
</dbReference>
<evidence type="ECO:0000313" key="3">
    <source>
        <dbReference type="EMBL" id="AKK04183.1"/>
    </source>
</evidence>
<organism evidence="3 4">
    <name type="scientific">Corynebacterium epidermidicanis</name>
    <dbReference type="NCBI Taxonomy" id="1050174"/>
    <lineage>
        <taxon>Bacteria</taxon>
        <taxon>Bacillati</taxon>
        <taxon>Actinomycetota</taxon>
        <taxon>Actinomycetes</taxon>
        <taxon>Mycobacteriales</taxon>
        <taxon>Corynebacteriaceae</taxon>
        <taxon>Corynebacterium</taxon>
    </lineage>
</organism>
<dbReference type="Pfam" id="PF00561">
    <property type="entry name" value="Abhydrolase_1"/>
    <property type="match status" value="1"/>
</dbReference>